<organism evidence="9 10">
    <name type="scientific">Sus scrofa</name>
    <name type="common">Pig</name>
    <dbReference type="NCBI Taxonomy" id="9823"/>
    <lineage>
        <taxon>Eukaryota</taxon>
        <taxon>Metazoa</taxon>
        <taxon>Chordata</taxon>
        <taxon>Craniata</taxon>
        <taxon>Vertebrata</taxon>
        <taxon>Euteleostomi</taxon>
        <taxon>Mammalia</taxon>
        <taxon>Eutheria</taxon>
        <taxon>Laurasiatheria</taxon>
        <taxon>Artiodactyla</taxon>
        <taxon>Suina</taxon>
        <taxon>Suidae</taxon>
        <taxon>Sus</taxon>
    </lineage>
</organism>
<dbReference type="Ensembl" id="ENSSSCT00030044070.1">
    <property type="protein sequence ID" value="ENSSSCP00030019876.1"/>
    <property type="gene ID" value="ENSSSCG00030031680.1"/>
</dbReference>
<dbReference type="GO" id="GO:0005548">
    <property type="term" value="F:phospholipid transporter activity"/>
    <property type="evidence" value="ECO:0007669"/>
    <property type="project" value="InterPro"/>
</dbReference>
<dbReference type="SMART" id="SM00775">
    <property type="entry name" value="LNS2"/>
    <property type="match status" value="1"/>
</dbReference>
<dbReference type="PANTHER" id="PTHR10658">
    <property type="entry name" value="PHOSPHATIDYLINOSITOL TRANSFER PROTEIN"/>
    <property type="match status" value="1"/>
</dbReference>
<keyword evidence="5" id="KW-0446">Lipid-binding</keyword>
<dbReference type="GO" id="GO:0046872">
    <property type="term" value="F:metal ion binding"/>
    <property type="evidence" value="ECO:0007669"/>
    <property type="project" value="InterPro"/>
</dbReference>
<reference evidence="9" key="1">
    <citation type="submission" date="2025-08" db="UniProtKB">
        <authorList>
            <consortium name="Ensembl"/>
        </authorList>
    </citation>
    <scope>IDENTIFICATION</scope>
</reference>
<feature type="region of interest" description="Disordered" evidence="7">
    <location>
        <begin position="677"/>
        <end position="720"/>
    </location>
</feature>
<protein>
    <submittedName>
        <fullName evidence="9">PITPNM family member 3</fullName>
    </submittedName>
</protein>
<evidence type="ECO:0000313" key="10">
    <source>
        <dbReference type="Proteomes" id="UP000694570"/>
    </source>
</evidence>
<feature type="domain" description="DDHD" evidence="8">
    <location>
        <begin position="576"/>
        <end position="780"/>
    </location>
</feature>
<evidence type="ECO:0000259" key="8">
    <source>
        <dbReference type="PROSITE" id="PS51043"/>
    </source>
</evidence>
<accession>A0A8D1C5S4</accession>
<evidence type="ECO:0000256" key="3">
    <source>
        <dbReference type="ARBA" id="ARBA00022553"/>
    </source>
</evidence>
<evidence type="ECO:0000313" key="9">
    <source>
        <dbReference type="Ensembl" id="ENSSSCP00030019876.1"/>
    </source>
</evidence>
<dbReference type="PROSITE" id="PS51043">
    <property type="entry name" value="DDHD"/>
    <property type="match status" value="1"/>
</dbReference>
<evidence type="ECO:0000256" key="5">
    <source>
        <dbReference type="ARBA" id="ARBA00023121"/>
    </source>
</evidence>
<evidence type="ECO:0000256" key="6">
    <source>
        <dbReference type="ARBA" id="ARBA00023136"/>
    </source>
</evidence>
<dbReference type="AlphaFoldDB" id="A0A8D1C5S4"/>
<evidence type="ECO:0000256" key="1">
    <source>
        <dbReference type="ARBA" id="ARBA00004308"/>
    </source>
</evidence>
<dbReference type="InterPro" id="IPR001666">
    <property type="entry name" value="PI_transfer"/>
</dbReference>
<evidence type="ECO:0000256" key="2">
    <source>
        <dbReference type="ARBA" id="ARBA00010316"/>
    </source>
</evidence>
<dbReference type="InterPro" id="IPR004177">
    <property type="entry name" value="DDHD_dom"/>
</dbReference>
<keyword evidence="6" id="KW-0472">Membrane</keyword>
<dbReference type="GO" id="GO:0008289">
    <property type="term" value="F:lipid binding"/>
    <property type="evidence" value="ECO:0007669"/>
    <property type="project" value="UniProtKB-KW"/>
</dbReference>
<sequence length="1070" mass="116610">MGMGSVSRLSLASQLARPVLGLGRGPSWWQVHLSDKTDSSAKDPGSLVISSFLPAPPKPSRLVFRAAPRSLSGLQRAVCEKAPVSGYYCAWPRRPLSVTGPAAKVFLAVAASPQSSRVMAVWSQMLTWPLGGSTCPGLGSHNLRPQRASNRPLQTFPHLLWLFSEGCLTQVSIHNRESPDDSVIAGEKNQDGSFLGHSWPRGGIRDCGGLTPRASLSSGAERFRVVLMLEAGDWRHDLPCPPPSPGAVLPARMWSPGLVLVGPRGRPGDAEVSVSPAGELYRVSLRRQRFPAQGSIEIHEDSEEGCPQRSCKTHVLLLVLHGGNILDTGSGDPSCKVADIHTFSSVLEKVMRAHFPAALGHILIKFVSCPAICSEAFSLVSNLNPYSHDEGCLSNSQDHVPLAALPLLAISSPQYQDAVATVIERANQVYAEFLKSPDGIGFSGQVCLIGDCVGGLLAFDAICYSSGPLGDSPGSSSRKGSISSTQDTPVVVEEECGLAGSKRLSKSSIDVSSVLEDEEPQRPLPRKQSDSSTYDCEAITQHHAFLSSIHSSVLKDEAEPPAAGGPQLPEVSLGRLDFDVSDFFLFGSPLGLVLAMRRTVLPGLDGFQIRPACSQVYSFFHCADPSASRLEPLLEPKFHLVPPVSVPRYQRFPLGDGQSLLLADALHTHSSLFLEGSSRGSPPLLDAPTSPPPAPRSQRLGRRMSQGSSHSESSESSDSLAPVGASRITAKWWGAKRIDYALYCPDVLTAFPTVALPHLFHASYWESTDVVAFILRQVMRYESVNVKESAGVDPAALSPANPREKWLRKRTQVKLRVDILVMAEPSSGRWVHLDTEITNSSGRITYSVPRPRRLGVGVYPVKMVVRHWQDLGYMILYITGRPDMQKQRVVSWLSQHNFPQGMIFFSDGLVHDPLRQKAIFLRNLVQECFIKISAAYGSTKDISVYSVLGLPPSQIFIVGRPTKKYQTQCQFLSEGYAAHLAALEAGHRSRPKKNSSRMILRKGSFGLHAQPEFLRKRNHLRRTMSVQQPDPPANPKPERAQSQPESDKDHERPLPALSWARGPPKFESVP</sequence>
<feature type="compositionally biased region" description="Low complexity" evidence="7">
    <location>
        <begin position="705"/>
        <end position="719"/>
    </location>
</feature>
<evidence type="ECO:0000256" key="7">
    <source>
        <dbReference type="SAM" id="MobiDB-lite"/>
    </source>
</evidence>
<evidence type="ECO:0000256" key="4">
    <source>
        <dbReference type="ARBA" id="ARBA00022837"/>
    </source>
</evidence>
<gene>
    <name evidence="9" type="primary">PITPNM3</name>
</gene>
<dbReference type="SMART" id="SM01127">
    <property type="entry name" value="DDHD"/>
    <property type="match status" value="1"/>
</dbReference>
<keyword evidence="3" id="KW-0597">Phosphoprotein</keyword>
<keyword evidence="4" id="KW-0106">Calcium</keyword>
<dbReference type="InterPro" id="IPR031315">
    <property type="entry name" value="LNS2/PITP"/>
</dbReference>
<dbReference type="Pfam" id="PF24694">
    <property type="entry name" value="LNS2_PITM1-3"/>
    <property type="match status" value="1"/>
</dbReference>
<dbReference type="GO" id="GO:0012505">
    <property type="term" value="C:endomembrane system"/>
    <property type="evidence" value="ECO:0007669"/>
    <property type="project" value="UniProtKB-SubCell"/>
</dbReference>
<comment type="similarity">
    <text evidence="2">Belongs to the PtdIns transfer protein family. PI transfer class IIA subfamily.</text>
</comment>
<dbReference type="Proteomes" id="UP000694570">
    <property type="component" value="Unplaced"/>
</dbReference>
<proteinExistence type="inferred from homology"/>
<dbReference type="PANTHER" id="PTHR10658:SF27">
    <property type="entry name" value="PHOSPHATIDYLINOSITOL TRANSFER PROTEIN BETA ISOFORM"/>
    <property type="match status" value="1"/>
</dbReference>
<name>A0A8D1C5S4_PIG</name>
<feature type="region of interest" description="Disordered" evidence="7">
    <location>
        <begin position="1024"/>
        <end position="1070"/>
    </location>
</feature>
<dbReference type="Pfam" id="PF02862">
    <property type="entry name" value="DDHD"/>
    <property type="match status" value="1"/>
</dbReference>
<comment type="subcellular location">
    <subcellularLocation>
        <location evidence="1">Endomembrane system</location>
    </subcellularLocation>
</comment>
<feature type="region of interest" description="Disordered" evidence="7">
    <location>
        <begin position="509"/>
        <end position="532"/>
    </location>
</feature>